<name>G7WGE2_DESOD</name>
<sequence length="34" mass="4035">MHTLKFEKGLPNIQNREGKKYVQIKISLCFNRVT</sequence>
<evidence type="ECO:0000313" key="1">
    <source>
        <dbReference type="EMBL" id="AET70874.1"/>
    </source>
</evidence>
<evidence type="ECO:0000313" key="2">
    <source>
        <dbReference type="Proteomes" id="UP000006346"/>
    </source>
</evidence>
<dbReference type="STRING" id="768706.Desor_5500"/>
<dbReference type="AlphaFoldDB" id="G7WGE2"/>
<reference evidence="1 2" key="2">
    <citation type="journal article" date="2012" name="J. Bacteriol.">
        <title>Complete genome sequences of Desulfosporosinus orientis DSM765T, Desulfosporosinus youngiae DSM17734T, Desulfosporosinus meridiei DSM13257T, and Desulfosporosinus acidiphilus DSM22704T.</title>
        <authorList>
            <person name="Pester M."/>
            <person name="Brambilla E."/>
            <person name="Alazard D."/>
            <person name="Rattei T."/>
            <person name="Weinmaier T."/>
            <person name="Han J."/>
            <person name="Lucas S."/>
            <person name="Lapidus A."/>
            <person name="Cheng J.F."/>
            <person name="Goodwin L."/>
            <person name="Pitluck S."/>
            <person name="Peters L."/>
            <person name="Ovchinnikova G."/>
            <person name="Teshima H."/>
            <person name="Detter J.C."/>
            <person name="Han C.S."/>
            <person name="Tapia R."/>
            <person name="Land M.L."/>
            <person name="Hauser L."/>
            <person name="Kyrpides N.C."/>
            <person name="Ivanova N.N."/>
            <person name="Pagani I."/>
            <person name="Huntmann M."/>
            <person name="Wei C.L."/>
            <person name="Davenport K.W."/>
            <person name="Daligault H."/>
            <person name="Chain P.S."/>
            <person name="Chen A."/>
            <person name="Mavromatis K."/>
            <person name="Markowitz V."/>
            <person name="Szeto E."/>
            <person name="Mikhailova N."/>
            <person name="Pati A."/>
            <person name="Wagner M."/>
            <person name="Woyke T."/>
            <person name="Ollivier B."/>
            <person name="Klenk H.P."/>
            <person name="Spring S."/>
            <person name="Loy A."/>
        </authorList>
    </citation>
    <scope>NUCLEOTIDE SEQUENCE [LARGE SCALE GENOMIC DNA]</scope>
    <source>
        <strain evidence="2">ATCC 19365 / DSM 765 / NCIMB 8382 / VKM B-1628</strain>
    </source>
</reference>
<dbReference type="KEGG" id="dor:Desor_5500"/>
<accession>G7WGE2</accession>
<reference evidence="2" key="1">
    <citation type="submission" date="2011-11" db="EMBL/GenBank/DDBJ databases">
        <title>Complete sequence of Desulfosporosinus orientis DSM 765.</title>
        <authorList>
            <person name="Lucas S."/>
            <person name="Han J."/>
            <person name="Lapidus A."/>
            <person name="Cheng J.-F."/>
            <person name="Goodwin L."/>
            <person name="Pitluck S."/>
            <person name="Peters L."/>
            <person name="Ovchinnikova G."/>
            <person name="Teshima H."/>
            <person name="Detter J.C."/>
            <person name="Han C."/>
            <person name="Tapia R."/>
            <person name="Land M."/>
            <person name="Hauser L."/>
            <person name="Kyrpides N."/>
            <person name="Ivanova N."/>
            <person name="Pagani I."/>
            <person name="Pester M."/>
            <person name="Spring S."/>
            <person name="Ollivier B."/>
            <person name="Rattei T."/>
            <person name="Klenk H.-P."/>
            <person name="Wagner M."/>
            <person name="Loy A."/>
            <person name="Woyke T."/>
        </authorList>
    </citation>
    <scope>NUCLEOTIDE SEQUENCE [LARGE SCALE GENOMIC DNA]</scope>
    <source>
        <strain evidence="2">ATCC 19365 / DSM 765 / NCIMB 8382 / VKM B-1628</strain>
    </source>
</reference>
<dbReference type="HOGENOM" id="CLU_3373411_0_0_9"/>
<dbReference type="EMBL" id="CP003108">
    <property type="protein sequence ID" value="AET70874.1"/>
    <property type="molecule type" value="Genomic_DNA"/>
</dbReference>
<proteinExistence type="predicted"/>
<organism evidence="1 2">
    <name type="scientific">Desulfosporosinus orientis (strain ATCC 19365 / DSM 765 / NCIMB 8382 / VKM B-1628 / Singapore I)</name>
    <name type="common">Desulfotomaculum orientis</name>
    <dbReference type="NCBI Taxonomy" id="768706"/>
    <lineage>
        <taxon>Bacteria</taxon>
        <taxon>Bacillati</taxon>
        <taxon>Bacillota</taxon>
        <taxon>Clostridia</taxon>
        <taxon>Eubacteriales</taxon>
        <taxon>Desulfitobacteriaceae</taxon>
        <taxon>Desulfosporosinus</taxon>
    </lineage>
</organism>
<gene>
    <name evidence="1" type="ordered locus">Desor_5500</name>
</gene>
<protein>
    <submittedName>
        <fullName evidence="1">Uncharacterized protein</fullName>
    </submittedName>
</protein>
<dbReference type="Proteomes" id="UP000006346">
    <property type="component" value="Chromosome"/>
</dbReference>
<keyword evidence="2" id="KW-1185">Reference proteome</keyword>